<evidence type="ECO:0000313" key="3">
    <source>
        <dbReference type="EMBL" id="MFC6037352.1"/>
    </source>
</evidence>
<dbReference type="Proteomes" id="UP001596116">
    <property type="component" value="Unassembled WGS sequence"/>
</dbReference>
<dbReference type="RefSeq" id="WP_379881252.1">
    <property type="nucleotide sequence ID" value="NZ_JBHPON010000003.1"/>
</dbReference>
<reference evidence="3 4" key="1">
    <citation type="submission" date="2024-09" db="EMBL/GenBank/DDBJ databases">
        <authorList>
            <person name="Zhang Z.-H."/>
        </authorList>
    </citation>
    <scope>NUCLEOTIDE SEQUENCE [LARGE SCALE GENOMIC DNA]</scope>
    <source>
        <strain evidence="3 4">HHTR114</strain>
    </source>
</reference>
<evidence type="ECO:0000259" key="1">
    <source>
        <dbReference type="Pfam" id="PF07755"/>
    </source>
</evidence>
<dbReference type="Gene3D" id="3.40.50.720">
    <property type="entry name" value="NAD(P)-binding Rossmann-like Domain"/>
    <property type="match status" value="1"/>
</dbReference>
<name>A0ABW1L2Q1_9PROT</name>
<evidence type="ECO:0000313" key="4">
    <source>
        <dbReference type="Proteomes" id="UP001596116"/>
    </source>
</evidence>
<dbReference type="InterPro" id="IPR027417">
    <property type="entry name" value="P-loop_NTPase"/>
</dbReference>
<dbReference type="PANTHER" id="PTHR40690">
    <property type="entry name" value="GLL3100 PROTEIN"/>
    <property type="match status" value="1"/>
</dbReference>
<dbReference type="Pfam" id="PF17396">
    <property type="entry name" value="DUF1611_N"/>
    <property type="match status" value="1"/>
</dbReference>
<sequence length="363" mass="39058">MSLASQSFAEKVEPREGAGNEGVKRFKAPYLIYFGDIELTGYAKTGLGLIEWRRNLCIGQYRTPQCSIDSGLPDMTIEEAVQAGVGSFVIGVAPAGGYIPDRWLQDLVKAARAGLDIISGMHARLTDFPEIVEAALASGARLFDVRTPPADLPLGTGAKRTGKRLLTVGTDCAVGKKYTALAIEKEMQARRWKADFRATGQTGVMIAGAGFAIDCVVADFLSGAAELISPAADDDHWDVIEGQGALSHPSFAGVSLGLLHGSQPDALVLCHDPTRVYNLGTERKQPYPLHSLQETIEANLLMARRVNPDARFVGMSVNTSQLPLSEKPALFERLSAETGLPVIDPIKDGAKLIVDRIEKEFLL</sequence>
<dbReference type="PIRSF" id="PIRSF026760">
    <property type="entry name" value="UCP026760"/>
    <property type="match status" value="1"/>
</dbReference>
<organism evidence="3 4">
    <name type="scientific">Hyphococcus aureus</name>
    <dbReference type="NCBI Taxonomy" id="2666033"/>
    <lineage>
        <taxon>Bacteria</taxon>
        <taxon>Pseudomonadati</taxon>
        <taxon>Pseudomonadota</taxon>
        <taxon>Alphaproteobacteria</taxon>
        <taxon>Parvularculales</taxon>
        <taxon>Parvularculaceae</taxon>
        <taxon>Hyphococcus</taxon>
    </lineage>
</organism>
<dbReference type="InterPro" id="IPR011669">
    <property type="entry name" value="DgcN-like"/>
</dbReference>
<comment type="caution">
    <text evidence="3">The sequence shown here is derived from an EMBL/GenBank/DDBJ whole genome shotgun (WGS) entry which is preliminary data.</text>
</comment>
<keyword evidence="4" id="KW-1185">Reference proteome</keyword>
<dbReference type="Pfam" id="PF07755">
    <property type="entry name" value="DUF1611"/>
    <property type="match status" value="1"/>
</dbReference>
<dbReference type="PANTHER" id="PTHR40690:SF1">
    <property type="entry name" value="DUF1611 DOMAIN-CONTAINING PROTEIN"/>
    <property type="match status" value="1"/>
</dbReference>
<dbReference type="Gene3D" id="3.40.50.300">
    <property type="entry name" value="P-loop containing nucleotide triphosphate hydrolases"/>
    <property type="match status" value="1"/>
</dbReference>
<protein>
    <submittedName>
        <fullName evidence="3">DUF1611 domain-containing protein</fullName>
    </submittedName>
</protein>
<evidence type="ECO:0000259" key="2">
    <source>
        <dbReference type="Pfam" id="PF17396"/>
    </source>
</evidence>
<dbReference type="InterPro" id="IPR035402">
    <property type="entry name" value="DgcN-like_N"/>
</dbReference>
<dbReference type="InterPro" id="IPR035086">
    <property type="entry name" value="DgcN-like_C"/>
</dbReference>
<proteinExistence type="predicted"/>
<feature type="domain" description="D-glutamate N-acetyltransferase-like C-terminal" evidence="1">
    <location>
        <begin position="155"/>
        <end position="353"/>
    </location>
</feature>
<accession>A0ABW1L2Q1</accession>
<dbReference type="EMBL" id="JBHPON010000003">
    <property type="protein sequence ID" value="MFC6037352.1"/>
    <property type="molecule type" value="Genomic_DNA"/>
</dbReference>
<dbReference type="SUPFAM" id="SSF52540">
    <property type="entry name" value="P-loop containing nucleoside triphosphate hydrolases"/>
    <property type="match status" value="1"/>
</dbReference>
<feature type="domain" description="D-glutamate N-acetyltransferase-like N-terminal" evidence="2">
    <location>
        <begin position="69"/>
        <end position="148"/>
    </location>
</feature>
<gene>
    <name evidence="3" type="ORF">ACFMB1_17475</name>
</gene>